<evidence type="ECO:0000313" key="10">
    <source>
        <dbReference type="Proteomes" id="UP000230750"/>
    </source>
</evidence>
<dbReference type="Proteomes" id="UP000230750">
    <property type="component" value="Unassembled WGS sequence"/>
</dbReference>
<dbReference type="GO" id="GO:0016787">
    <property type="term" value="F:hydrolase activity"/>
    <property type="evidence" value="ECO:0007669"/>
    <property type="project" value="UniProtKB-KW"/>
</dbReference>
<sequence length="477" mass="55257">MLVLFVLCYLRSVKDLARLSLRDPKYIAVHEHHEHSTPAQLEQSYIVCELQQKINILFSFIKAHRNKKVLVFMASCKQVKFTFEVFCKLRPSTTVMSLYGTLNQLRRVSIYDEFCKKPSAVLIATDIAARGLDFPAVDWVVQVDCPEDASTYIHRVGRTARYEKDGESLLFLLPSEEYAMVKQLNDKKIPILKIEVNPSKKMVIYRKLQSYCAQDPELKESGKRAFISYVKSVYLMKNKDVFDVTKLPLEEYAVNHDSKGNEGNDWRREKRLRELEELKPDSGDEEDDELLVKKEGGILEGIESDDDDLEEHFSSKKPQTKIAILKKAAKDQRNTKKDLPEKTRKNRSRNPYFLSSLKSDTDGDGEDDDEGEYEKGLNLREAEKYMREADKEDKQRYQERIKAKHKEERIKRKQAKQKDEDDNSSDEEEYAGVQLDVGDNFEEFDVNTLPKPMSDMEDESNNESDEEDGESGAGNRR</sequence>
<accession>A0A2G8JHP2</accession>
<evidence type="ECO:0000256" key="4">
    <source>
        <dbReference type="ARBA" id="ARBA00022840"/>
    </source>
</evidence>
<keyword evidence="10" id="KW-1185">Reference proteome</keyword>
<reference evidence="9 10" key="1">
    <citation type="journal article" date="2017" name="PLoS Biol.">
        <title>The sea cucumber genome provides insights into morphological evolution and visceral regeneration.</title>
        <authorList>
            <person name="Zhang X."/>
            <person name="Sun L."/>
            <person name="Yuan J."/>
            <person name="Sun Y."/>
            <person name="Gao Y."/>
            <person name="Zhang L."/>
            <person name="Li S."/>
            <person name="Dai H."/>
            <person name="Hamel J.F."/>
            <person name="Liu C."/>
            <person name="Yu Y."/>
            <person name="Liu S."/>
            <person name="Lin W."/>
            <person name="Guo K."/>
            <person name="Jin S."/>
            <person name="Xu P."/>
            <person name="Storey K.B."/>
            <person name="Huan P."/>
            <person name="Zhang T."/>
            <person name="Zhou Y."/>
            <person name="Zhang J."/>
            <person name="Lin C."/>
            <person name="Li X."/>
            <person name="Xing L."/>
            <person name="Huo D."/>
            <person name="Sun M."/>
            <person name="Wang L."/>
            <person name="Mercier A."/>
            <person name="Li F."/>
            <person name="Yang H."/>
            <person name="Xiang J."/>
        </authorList>
    </citation>
    <scope>NUCLEOTIDE SEQUENCE [LARGE SCALE GENOMIC DNA]</scope>
    <source>
        <strain evidence="9">Shaxun</strain>
        <tissue evidence="9">Muscle</tissue>
    </source>
</reference>
<comment type="caution">
    <text evidence="9">The sequence shown here is derived from an EMBL/GenBank/DDBJ whole genome shotgun (WGS) entry which is preliminary data.</text>
</comment>
<evidence type="ECO:0000256" key="2">
    <source>
        <dbReference type="ARBA" id="ARBA00022801"/>
    </source>
</evidence>
<dbReference type="PROSITE" id="PS51194">
    <property type="entry name" value="HELICASE_CTER"/>
    <property type="match status" value="1"/>
</dbReference>
<dbReference type="AlphaFoldDB" id="A0A2G8JHP2"/>
<feature type="compositionally biased region" description="Basic and acidic residues" evidence="7">
    <location>
        <begin position="328"/>
        <end position="343"/>
    </location>
</feature>
<dbReference type="PANTHER" id="PTHR24031">
    <property type="entry name" value="RNA HELICASE"/>
    <property type="match status" value="1"/>
</dbReference>
<dbReference type="OrthoDB" id="10259640at2759"/>
<dbReference type="Pfam" id="PF00271">
    <property type="entry name" value="Helicase_C"/>
    <property type="match status" value="1"/>
</dbReference>
<keyword evidence="3 6" id="KW-0347">Helicase</keyword>
<dbReference type="InterPro" id="IPR001650">
    <property type="entry name" value="Helicase_C-like"/>
</dbReference>
<name>A0A2G8JHP2_STIJA</name>
<keyword evidence="5 6" id="KW-0694">RNA-binding</keyword>
<dbReference type="InterPro" id="IPR027417">
    <property type="entry name" value="P-loop_NTPase"/>
</dbReference>
<feature type="domain" description="Helicase C-terminal" evidence="8">
    <location>
        <begin position="40"/>
        <end position="205"/>
    </location>
</feature>
<comment type="function">
    <text evidence="6">RNA helicase.</text>
</comment>
<organism evidence="9 10">
    <name type="scientific">Stichopus japonicus</name>
    <name type="common">Sea cucumber</name>
    <dbReference type="NCBI Taxonomy" id="307972"/>
    <lineage>
        <taxon>Eukaryota</taxon>
        <taxon>Metazoa</taxon>
        <taxon>Echinodermata</taxon>
        <taxon>Eleutherozoa</taxon>
        <taxon>Echinozoa</taxon>
        <taxon>Holothuroidea</taxon>
        <taxon>Aspidochirotacea</taxon>
        <taxon>Aspidochirotida</taxon>
        <taxon>Stichopodidae</taxon>
        <taxon>Apostichopus</taxon>
    </lineage>
</organism>
<dbReference type="STRING" id="307972.A0A2G8JHP2"/>
<keyword evidence="1 6" id="KW-0547">Nucleotide-binding</keyword>
<feature type="region of interest" description="Disordered" evidence="7">
    <location>
        <begin position="277"/>
        <end position="477"/>
    </location>
</feature>
<dbReference type="Pfam" id="PF13959">
    <property type="entry name" value="CTE_SPB4"/>
    <property type="match status" value="1"/>
</dbReference>
<dbReference type="GO" id="GO:0003724">
    <property type="term" value="F:RNA helicase activity"/>
    <property type="evidence" value="ECO:0007669"/>
    <property type="project" value="UniProtKB-EC"/>
</dbReference>
<evidence type="ECO:0000256" key="5">
    <source>
        <dbReference type="ARBA" id="ARBA00022884"/>
    </source>
</evidence>
<evidence type="ECO:0000256" key="3">
    <source>
        <dbReference type="ARBA" id="ARBA00022806"/>
    </source>
</evidence>
<dbReference type="GO" id="GO:0003723">
    <property type="term" value="F:RNA binding"/>
    <property type="evidence" value="ECO:0007669"/>
    <property type="project" value="UniProtKB-UniRule"/>
</dbReference>
<dbReference type="InterPro" id="IPR025313">
    <property type="entry name" value="SPB4-like_CTE"/>
</dbReference>
<dbReference type="SMART" id="SM00490">
    <property type="entry name" value="HELICc"/>
    <property type="match status" value="1"/>
</dbReference>
<dbReference type="SUPFAM" id="SSF52540">
    <property type="entry name" value="P-loop containing nucleoside triphosphate hydrolases"/>
    <property type="match status" value="1"/>
</dbReference>
<dbReference type="EMBL" id="MRZV01001941">
    <property type="protein sequence ID" value="PIK35270.1"/>
    <property type="molecule type" value="Genomic_DNA"/>
</dbReference>
<comment type="similarity">
    <text evidence="6">Belongs to the DEAD box helicase family.</text>
</comment>
<evidence type="ECO:0000313" key="9">
    <source>
        <dbReference type="EMBL" id="PIK35270.1"/>
    </source>
</evidence>
<keyword evidence="2 6" id="KW-0378">Hydrolase</keyword>
<dbReference type="CDD" id="cd18787">
    <property type="entry name" value="SF2_C_DEAD"/>
    <property type="match status" value="1"/>
</dbReference>
<proteinExistence type="inferred from homology"/>
<comment type="domain">
    <text evidence="6">The Q motif is unique to and characteristic of the DEAD box family of RNA helicases and controls ATP binding and hydrolysis.</text>
</comment>
<keyword evidence="4 6" id="KW-0067">ATP-binding</keyword>
<comment type="catalytic activity">
    <reaction evidence="6">
        <text>ATP + H2O = ADP + phosphate + H(+)</text>
        <dbReference type="Rhea" id="RHEA:13065"/>
        <dbReference type="ChEBI" id="CHEBI:15377"/>
        <dbReference type="ChEBI" id="CHEBI:15378"/>
        <dbReference type="ChEBI" id="CHEBI:30616"/>
        <dbReference type="ChEBI" id="CHEBI:43474"/>
        <dbReference type="ChEBI" id="CHEBI:456216"/>
        <dbReference type="EC" id="3.6.4.13"/>
    </reaction>
</comment>
<evidence type="ECO:0000256" key="1">
    <source>
        <dbReference type="ARBA" id="ARBA00022741"/>
    </source>
</evidence>
<feature type="compositionally biased region" description="Acidic residues" evidence="7">
    <location>
        <begin position="362"/>
        <end position="372"/>
    </location>
</feature>
<evidence type="ECO:0000256" key="6">
    <source>
        <dbReference type="RuleBase" id="RU365068"/>
    </source>
</evidence>
<dbReference type="Gene3D" id="3.40.50.300">
    <property type="entry name" value="P-loop containing nucleotide triphosphate hydrolases"/>
    <property type="match status" value="1"/>
</dbReference>
<evidence type="ECO:0000259" key="8">
    <source>
        <dbReference type="PROSITE" id="PS51194"/>
    </source>
</evidence>
<dbReference type="GO" id="GO:0005524">
    <property type="term" value="F:ATP binding"/>
    <property type="evidence" value="ECO:0007669"/>
    <property type="project" value="UniProtKB-UniRule"/>
</dbReference>
<dbReference type="EC" id="3.6.4.13" evidence="6"/>
<evidence type="ECO:0000256" key="7">
    <source>
        <dbReference type="SAM" id="MobiDB-lite"/>
    </source>
</evidence>
<feature type="compositionally biased region" description="Basic and acidic residues" evidence="7">
    <location>
        <begin position="373"/>
        <end position="410"/>
    </location>
</feature>
<dbReference type="SMART" id="SM01178">
    <property type="entry name" value="DUF4217"/>
    <property type="match status" value="1"/>
</dbReference>
<gene>
    <name evidence="9" type="ORF">BSL78_27907</name>
</gene>
<feature type="compositionally biased region" description="Acidic residues" evidence="7">
    <location>
        <begin position="455"/>
        <end position="470"/>
    </location>
</feature>
<protein>
    <recommendedName>
        <fullName evidence="6">ATP-dependent RNA helicase</fullName>
        <ecNumber evidence="6">3.6.4.13</ecNumber>
    </recommendedName>
</protein>
<feature type="compositionally biased region" description="Acidic residues" evidence="7">
    <location>
        <begin position="420"/>
        <end position="430"/>
    </location>
</feature>